<gene>
    <name evidence="2" type="ORF">BWY73_00093</name>
</gene>
<accession>A0A1V5ML62</accession>
<evidence type="ECO:0000313" key="2">
    <source>
        <dbReference type="EMBL" id="OPZ93812.1"/>
    </source>
</evidence>
<name>A0A1V5ML62_UNCT6</name>
<sequence length="350" mass="36730">MGQQVRVEVLAELDPSRAAGSDHGKRAPLLDPLQEFVAFLDDRQVGAELGVEDPVKTEPTQGGDHPARHPGPGRIPETLAQGGPDGRGGLYDHVQGRVVQGRPDGVDVVLFADGPHRTDGRALAALNAGDRVQAAVEGRADDGLETAPLRVQGSYPLDLGADGHAPAAVDALGTVPVQRRGPVIRNFAALLPGVGNFPHSQRAADHLQFAILVPLAGLAFAIVVGKDQVQDGPAAFAHPPGIGQHVHPFVYRGDAGSDQVPVTLDLHHTDPTGPDGLNILQVAEGRDLDAGLLGGRQDGRPFRHLDVFSVNQEFGHVISLAIISCSDNRTAGSAWLHAPRSVCSRAVPLR</sequence>
<organism evidence="2 3">
    <name type="scientific">candidate division TA06 bacterium ADurb.Bin417</name>
    <dbReference type="NCBI Taxonomy" id="1852828"/>
    <lineage>
        <taxon>Bacteria</taxon>
        <taxon>Bacteria division TA06</taxon>
    </lineage>
</organism>
<protein>
    <submittedName>
        <fullName evidence="2">Uncharacterized protein</fullName>
    </submittedName>
</protein>
<dbReference type="AlphaFoldDB" id="A0A1V5ML62"/>
<proteinExistence type="predicted"/>
<evidence type="ECO:0000313" key="3">
    <source>
        <dbReference type="Proteomes" id="UP000485484"/>
    </source>
</evidence>
<dbReference type="Proteomes" id="UP000485484">
    <property type="component" value="Unassembled WGS sequence"/>
</dbReference>
<feature type="region of interest" description="Disordered" evidence="1">
    <location>
        <begin position="48"/>
        <end position="74"/>
    </location>
</feature>
<reference evidence="2 3" key="1">
    <citation type="submission" date="2017-02" db="EMBL/GenBank/DDBJ databases">
        <title>Delving into the versatile metabolic prowess of the omnipresent phylum Bacteroidetes.</title>
        <authorList>
            <person name="Nobu M.K."/>
            <person name="Mei R."/>
            <person name="Narihiro T."/>
            <person name="Kuroda K."/>
            <person name="Liu W.-T."/>
        </authorList>
    </citation>
    <scope>NUCLEOTIDE SEQUENCE [LARGE SCALE GENOMIC DNA]</scope>
    <source>
        <strain evidence="2">ADurb.Bin417</strain>
    </source>
</reference>
<comment type="caution">
    <text evidence="2">The sequence shown here is derived from an EMBL/GenBank/DDBJ whole genome shotgun (WGS) entry which is preliminary data.</text>
</comment>
<dbReference type="EMBL" id="MWAK01000006">
    <property type="protein sequence ID" value="OPZ93812.1"/>
    <property type="molecule type" value="Genomic_DNA"/>
</dbReference>
<evidence type="ECO:0000256" key="1">
    <source>
        <dbReference type="SAM" id="MobiDB-lite"/>
    </source>
</evidence>